<dbReference type="Pfam" id="PF02854">
    <property type="entry name" value="MIF4G"/>
    <property type="match status" value="1"/>
</dbReference>
<name>G0US44_TRYCI</name>
<dbReference type="GO" id="GO:0003743">
    <property type="term" value="F:translation initiation factor activity"/>
    <property type="evidence" value="ECO:0007669"/>
    <property type="project" value="TreeGrafter"/>
</dbReference>
<organism evidence="3">
    <name type="scientific">Trypanosoma congolense (strain IL3000)</name>
    <dbReference type="NCBI Taxonomy" id="1068625"/>
    <lineage>
        <taxon>Eukaryota</taxon>
        <taxon>Discoba</taxon>
        <taxon>Euglenozoa</taxon>
        <taxon>Kinetoplastea</taxon>
        <taxon>Metakinetoplastina</taxon>
        <taxon>Trypanosomatida</taxon>
        <taxon>Trypanosomatidae</taxon>
        <taxon>Trypanosoma</taxon>
        <taxon>Nannomonas</taxon>
    </lineage>
</organism>
<evidence type="ECO:0000313" key="3">
    <source>
        <dbReference type="EMBL" id="CCC92206.1"/>
    </source>
</evidence>
<dbReference type="GO" id="GO:0016281">
    <property type="term" value="C:eukaryotic translation initiation factor 4F complex"/>
    <property type="evidence" value="ECO:0007669"/>
    <property type="project" value="TreeGrafter"/>
</dbReference>
<feature type="domain" description="MIF4G" evidence="2">
    <location>
        <begin position="150"/>
        <end position="373"/>
    </location>
</feature>
<dbReference type="PANTHER" id="PTHR23253:SF27">
    <property type="entry name" value="MIF4G DOMAIN-CONTAINING PROTEIN"/>
    <property type="match status" value="1"/>
</dbReference>
<evidence type="ECO:0000259" key="2">
    <source>
        <dbReference type="SMART" id="SM00543"/>
    </source>
</evidence>
<dbReference type="InterPro" id="IPR016024">
    <property type="entry name" value="ARM-type_fold"/>
</dbReference>
<dbReference type="AlphaFoldDB" id="G0US44"/>
<dbReference type="EMBL" id="HE575321">
    <property type="protein sequence ID" value="CCC92206.1"/>
    <property type="molecule type" value="Genomic_DNA"/>
</dbReference>
<accession>G0US44</accession>
<reference evidence="3" key="1">
    <citation type="journal article" date="2012" name="Proc. Natl. Acad. Sci. U.S.A.">
        <title>Antigenic diversity is generated by distinct evolutionary mechanisms in African trypanosome species.</title>
        <authorList>
            <person name="Jackson A.P."/>
            <person name="Berry A."/>
            <person name="Aslett M."/>
            <person name="Allison H.C."/>
            <person name="Burton P."/>
            <person name="Vavrova-Anderson J."/>
            <person name="Brown R."/>
            <person name="Browne H."/>
            <person name="Corton N."/>
            <person name="Hauser H."/>
            <person name="Gamble J."/>
            <person name="Gilderthorp R."/>
            <person name="Marcello L."/>
            <person name="McQuillan J."/>
            <person name="Otto T.D."/>
            <person name="Quail M.A."/>
            <person name="Sanders M.J."/>
            <person name="van Tonder A."/>
            <person name="Ginger M.L."/>
            <person name="Field M.C."/>
            <person name="Barry J.D."/>
            <person name="Hertz-Fowler C."/>
            <person name="Berriman M."/>
        </authorList>
    </citation>
    <scope>NUCLEOTIDE SEQUENCE</scope>
    <source>
        <strain evidence="3">IL3000</strain>
    </source>
</reference>
<sequence length="747" mass="84805">MEHRTGRTIPARMASAPLTQSSSFQNSAARTMNNYRPVPNRAAGERPSPLQHTAASSSVGILDRASQSAAGAAECAASSYPENCVYELSDFIKLQHTKVSPPKAVLQFAVELWKEMPENVAAKPDHILSREELFQGESAPSKVMSERKLHNEVLGILGKVSSNNIELMKKELTDLPIRQSDDEEIEEVIRVIFHKSIQPEDSIFVQLYVKLIAHLISSIGDNEPAGRYIRSAIIRQSQNMFEKAEGAQERLEREISSLPGDEAEQRRMSFAAKQKANINFLGLLFTHGLVREKVVLQILEWLLYGPERRRRIPADYEIIHFMNLLLTCGKDFSKEGKELVPRFRSVLEELMHTHPQRRIQFLLLNTLETIDNNWVPRHGANAAPARSAQDNTGGSAGAGEDEPERRPPPPMPLPLKPVPSREKFWTVIDKFFTTGSVEDVSLLLADIPEEARIAYCSSVIQRYITTMRYADRRARLGELFEKLEKADVLPGELVRRALFMHLRHAVEQDIFAELPKYFQNWAAVIKGGREVFTPTLHTEFLNMLVDCGSSRENIVNMVKSVHAVLSEEPITTDADYDPRSRFRVLPALLRYTPPVLSDSVMDESDDIVRQLTEHDVEVGFFFHMCEADGLRNIRIPHVVEQWTQRHELCLLSAIFTFVRFDVEFLCRECKDMIRKLNGEHPVQTLEEVYVTWQSLDRTPEDSFVEFCKVILGICGTKDPLTKLKERLSSYHGSAGKEDVAILDKLKN</sequence>
<feature type="compositionally biased region" description="Polar residues" evidence="1">
    <location>
        <begin position="50"/>
        <end position="59"/>
    </location>
</feature>
<proteinExistence type="predicted"/>
<feature type="region of interest" description="Disordered" evidence="1">
    <location>
        <begin position="1"/>
        <end position="59"/>
    </location>
</feature>
<dbReference type="GO" id="GO:0003729">
    <property type="term" value="F:mRNA binding"/>
    <property type="evidence" value="ECO:0007669"/>
    <property type="project" value="TreeGrafter"/>
</dbReference>
<evidence type="ECO:0000256" key="1">
    <source>
        <dbReference type="SAM" id="MobiDB-lite"/>
    </source>
</evidence>
<dbReference type="PANTHER" id="PTHR23253">
    <property type="entry name" value="EUKARYOTIC TRANSLATION INITIATION FACTOR 4 GAMMA"/>
    <property type="match status" value="1"/>
</dbReference>
<dbReference type="VEuPathDB" id="TriTrypDB:TcIL3000_8_4270"/>
<feature type="compositionally biased region" description="Polar residues" evidence="1">
    <location>
        <begin position="17"/>
        <end position="34"/>
    </location>
</feature>
<dbReference type="InterPro" id="IPR003890">
    <property type="entry name" value="MIF4G-like_typ-3"/>
</dbReference>
<dbReference type="SMART" id="SM00543">
    <property type="entry name" value="MIF4G"/>
    <property type="match status" value="1"/>
</dbReference>
<feature type="compositionally biased region" description="Pro residues" evidence="1">
    <location>
        <begin position="408"/>
        <end position="417"/>
    </location>
</feature>
<dbReference type="SUPFAM" id="SSF48371">
    <property type="entry name" value="ARM repeat"/>
    <property type="match status" value="1"/>
</dbReference>
<dbReference type="Gene3D" id="1.25.40.180">
    <property type="match status" value="1"/>
</dbReference>
<protein>
    <recommendedName>
        <fullName evidence="2">MIF4G domain-containing protein</fullName>
    </recommendedName>
</protein>
<feature type="region of interest" description="Disordered" evidence="1">
    <location>
        <begin position="378"/>
        <end position="417"/>
    </location>
</feature>
<gene>
    <name evidence="3" type="ORF">TCIL3000_8_4270</name>
</gene>